<feature type="transmembrane region" description="Helical" evidence="1">
    <location>
        <begin position="32"/>
        <end position="54"/>
    </location>
</feature>
<dbReference type="EMBL" id="CP132353">
    <property type="protein sequence ID" value="WLS78066.1"/>
    <property type="molecule type" value="Genomic_DNA"/>
</dbReference>
<accession>A0AA50HLF4</accession>
<gene>
    <name evidence="2" type="ORF">Q3V30_16570</name>
</gene>
<dbReference type="AlphaFoldDB" id="A0AA50HLF4"/>
<keyword evidence="1" id="KW-0812">Transmembrane</keyword>
<sequence length="172" mass="19630">MNPDREDEERSRDYPIQENMHWQRVEWRIQKIGSFLLFALVILGACGLFSKGFLSDGVVTSSDGALRVEYQRFGLRDSDIAMAIRVKPPHHDRFTLTLSGEEMDNFQIQSLQPQPQQAVSKSNSLVLIYSSSSFKDGATVWIGSQAQEFGRYPVTVTLDDDTSVHFTHWIYP</sequence>
<dbReference type="Proteomes" id="UP001228139">
    <property type="component" value="Chromosome"/>
</dbReference>
<proteinExistence type="predicted"/>
<dbReference type="RefSeq" id="WP_306207551.1">
    <property type="nucleotide sequence ID" value="NZ_CP132353.1"/>
</dbReference>
<name>A0AA50HLF4_9GAMM</name>
<keyword evidence="3" id="KW-1185">Reference proteome</keyword>
<protein>
    <submittedName>
        <fullName evidence="2">Uncharacterized protein</fullName>
    </submittedName>
</protein>
<keyword evidence="1" id="KW-1133">Transmembrane helix</keyword>
<evidence type="ECO:0000313" key="2">
    <source>
        <dbReference type="EMBL" id="WLS78066.1"/>
    </source>
</evidence>
<dbReference type="KEGG" id="epi:Q3V30_16570"/>
<organism evidence="2 3">
    <name type="scientific">Erwinia pyri</name>
    <dbReference type="NCBI Taxonomy" id="3062598"/>
    <lineage>
        <taxon>Bacteria</taxon>
        <taxon>Pseudomonadati</taxon>
        <taxon>Pseudomonadota</taxon>
        <taxon>Gammaproteobacteria</taxon>
        <taxon>Enterobacterales</taxon>
        <taxon>Erwiniaceae</taxon>
        <taxon>Erwinia</taxon>
    </lineage>
</organism>
<evidence type="ECO:0000313" key="3">
    <source>
        <dbReference type="Proteomes" id="UP001228139"/>
    </source>
</evidence>
<evidence type="ECO:0000256" key="1">
    <source>
        <dbReference type="SAM" id="Phobius"/>
    </source>
</evidence>
<reference evidence="2 3" key="1">
    <citation type="submission" date="2023-07" db="EMBL/GenBank/DDBJ databases">
        <title>Pathogenic bacteria of pear tree diseases.</title>
        <authorList>
            <person name="Zhang Z."/>
            <person name="He L."/>
            <person name="Huang R."/>
        </authorList>
    </citation>
    <scope>NUCLEOTIDE SEQUENCE [LARGE SCALE GENOMIC DNA]</scope>
    <source>
        <strain evidence="2 3">DE2</strain>
    </source>
</reference>
<keyword evidence="1" id="KW-0472">Membrane</keyword>